<dbReference type="InterPro" id="IPR009030">
    <property type="entry name" value="Growth_fac_rcpt_cys_sf"/>
</dbReference>
<feature type="chain" id="PRO_5007900422" evidence="3">
    <location>
        <begin position="20"/>
        <end position="361"/>
    </location>
</feature>
<name>A0A168T6T8_ABSGL</name>
<dbReference type="OrthoDB" id="195231at2759"/>
<keyword evidence="3" id="KW-0732">Signal</keyword>
<evidence type="ECO:0000313" key="5">
    <source>
        <dbReference type="Proteomes" id="UP000078561"/>
    </source>
</evidence>
<accession>A0A168T6T8</accession>
<feature type="region of interest" description="Disordered" evidence="1">
    <location>
        <begin position="273"/>
        <end position="293"/>
    </location>
</feature>
<dbReference type="OMA" id="MQRDDEC"/>
<evidence type="ECO:0000256" key="2">
    <source>
        <dbReference type="SAM" id="Phobius"/>
    </source>
</evidence>
<feature type="signal peptide" evidence="3">
    <location>
        <begin position="1"/>
        <end position="19"/>
    </location>
</feature>
<dbReference type="InParanoid" id="A0A168T6T8"/>
<dbReference type="EMBL" id="LT555144">
    <property type="protein sequence ID" value="SAM09575.1"/>
    <property type="molecule type" value="Genomic_DNA"/>
</dbReference>
<feature type="transmembrane region" description="Helical" evidence="2">
    <location>
        <begin position="213"/>
        <end position="237"/>
    </location>
</feature>
<dbReference type="Proteomes" id="UP000078561">
    <property type="component" value="Unassembled WGS sequence"/>
</dbReference>
<feature type="region of interest" description="Disordered" evidence="1">
    <location>
        <begin position="319"/>
        <end position="361"/>
    </location>
</feature>
<evidence type="ECO:0000313" key="4">
    <source>
        <dbReference type="EMBL" id="SAM09575.1"/>
    </source>
</evidence>
<dbReference type="SUPFAM" id="SSF57184">
    <property type="entry name" value="Growth factor receptor domain"/>
    <property type="match status" value="1"/>
</dbReference>
<evidence type="ECO:0000256" key="1">
    <source>
        <dbReference type="SAM" id="MobiDB-lite"/>
    </source>
</evidence>
<keyword evidence="2" id="KW-0472">Membrane</keyword>
<gene>
    <name evidence="4" type="primary">ABSGL_15271.1 scaffold 16333</name>
</gene>
<reference evidence="4" key="1">
    <citation type="submission" date="2016-04" db="EMBL/GenBank/DDBJ databases">
        <authorList>
            <person name="Evans L.H."/>
            <person name="Alamgir A."/>
            <person name="Owens N."/>
            <person name="Weber N.D."/>
            <person name="Virtaneva K."/>
            <person name="Barbian K."/>
            <person name="Babar A."/>
            <person name="Rosenke K."/>
        </authorList>
    </citation>
    <scope>NUCLEOTIDE SEQUENCE [LARGE SCALE GENOMIC DNA]</scope>
    <source>
        <strain evidence="4">CBS 101.48</strain>
    </source>
</reference>
<keyword evidence="5" id="KW-1185">Reference proteome</keyword>
<protein>
    <submittedName>
        <fullName evidence="4">Uncharacterized protein</fullName>
    </submittedName>
</protein>
<evidence type="ECO:0000256" key="3">
    <source>
        <dbReference type="SAM" id="SignalP"/>
    </source>
</evidence>
<proteinExistence type="predicted"/>
<organism evidence="4">
    <name type="scientific">Absidia glauca</name>
    <name type="common">Pin mould</name>
    <dbReference type="NCBI Taxonomy" id="4829"/>
    <lineage>
        <taxon>Eukaryota</taxon>
        <taxon>Fungi</taxon>
        <taxon>Fungi incertae sedis</taxon>
        <taxon>Mucoromycota</taxon>
        <taxon>Mucoromycotina</taxon>
        <taxon>Mucoromycetes</taxon>
        <taxon>Mucorales</taxon>
        <taxon>Cunninghamellaceae</taxon>
        <taxon>Absidia</taxon>
    </lineage>
</organism>
<dbReference type="STRING" id="4829.A0A168T6T8"/>
<sequence length="361" mass="39139">MKLLTIVLGVSLLNSIVTAAGIYGQICDPSPFYDQLTWQHNDACGSIYLFCDPSSRKCNYIGCTNSDYTKGWNTNILPYPSRCGPNTYCPDNRSKCTPTVPTNAVCEMQRDDECQGNNAICLNGICNIKGVPLDGKCGNDTTQYVSYDAEGDAELQTIVRDNCTDGTYCVNEACVSSKANGATCSQDRECISNTCNPDGMCVNGPDVFHQIAAWLWGVLGASVFVFILIVLLLLWALQRYQSKKEHEKVGKFFGDNEEFAKYAMLDHDEDSYYDDDTAGLQPPPSIGGGGRNSSVSDFDAKRASMVYLTTPDYAKSSSLSLGHHGSTTKLPMQASPRASGAFAHPPHPSAGSHHNLPNNIG</sequence>
<feature type="compositionally biased region" description="Low complexity" evidence="1">
    <location>
        <begin position="338"/>
        <end position="354"/>
    </location>
</feature>
<dbReference type="AlphaFoldDB" id="A0A168T6T8"/>
<keyword evidence="2" id="KW-0812">Transmembrane</keyword>
<feature type="compositionally biased region" description="Low complexity" evidence="1">
    <location>
        <begin position="319"/>
        <end position="328"/>
    </location>
</feature>
<keyword evidence="2" id="KW-1133">Transmembrane helix</keyword>